<sequence>MEPELVGLRELRHHAADYVRRAEAGERIAITDRGRVVAEMGPPSDPANVRLMLAANGHLVRGRGRRLPRPLPPRDGVQLSEKVQQMRDEERW</sequence>
<feature type="region of interest" description="Disordered" evidence="2">
    <location>
        <begin position="63"/>
        <end position="92"/>
    </location>
</feature>
<organism evidence="3 4">
    <name type="scientific">Lentzea indica</name>
    <dbReference type="NCBI Taxonomy" id="2604800"/>
    <lineage>
        <taxon>Bacteria</taxon>
        <taxon>Bacillati</taxon>
        <taxon>Actinomycetota</taxon>
        <taxon>Actinomycetes</taxon>
        <taxon>Pseudonocardiales</taxon>
        <taxon>Pseudonocardiaceae</taxon>
        <taxon>Lentzea</taxon>
    </lineage>
</organism>
<dbReference type="NCBIfam" id="TIGR01552">
    <property type="entry name" value="phd_fam"/>
    <property type="match status" value="1"/>
</dbReference>
<protein>
    <submittedName>
        <fullName evidence="3">Type II toxin-antitoxin system prevent-host-death family antitoxin</fullName>
    </submittedName>
</protein>
<accession>A0ABX1FH85</accession>
<comment type="caution">
    <text evidence="3">The sequence shown here is derived from an EMBL/GenBank/DDBJ whole genome shotgun (WGS) entry which is preliminary data.</text>
</comment>
<dbReference type="Gene3D" id="3.40.1620.10">
    <property type="entry name" value="YefM-like domain"/>
    <property type="match status" value="1"/>
</dbReference>
<dbReference type="InterPro" id="IPR051416">
    <property type="entry name" value="phD-YefM_TA_antitoxins"/>
</dbReference>
<dbReference type="PANTHER" id="PTHR35377:SF5">
    <property type="entry name" value="ANTITOXIN VAPB46"/>
    <property type="match status" value="1"/>
</dbReference>
<evidence type="ECO:0000313" key="4">
    <source>
        <dbReference type="Proteomes" id="UP001515943"/>
    </source>
</evidence>
<evidence type="ECO:0000256" key="1">
    <source>
        <dbReference type="ARBA" id="ARBA00009981"/>
    </source>
</evidence>
<evidence type="ECO:0000256" key="2">
    <source>
        <dbReference type="SAM" id="MobiDB-lite"/>
    </source>
</evidence>
<dbReference type="SUPFAM" id="SSF143120">
    <property type="entry name" value="YefM-like"/>
    <property type="match status" value="1"/>
</dbReference>
<dbReference type="PANTHER" id="PTHR35377">
    <property type="entry name" value="ANTITOXIN VAPB49-RELATED-RELATED"/>
    <property type="match status" value="1"/>
</dbReference>
<dbReference type="InterPro" id="IPR036165">
    <property type="entry name" value="YefM-like_sf"/>
</dbReference>
<gene>
    <name evidence="3" type="ORF">FXN61_14505</name>
</gene>
<comment type="similarity">
    <text evidence="1">Belongs to the phD/YefM antitoxin family.</text>
</comment>
<dbReference type="EMBL" id="VSRL01000043">
    <property type="protein sequence ID" value="NKE57973.1"/>
    <property type="molecule type" value="Genomic_DNA"/>
</dbReference>
<dbReference type="RefSeq" id="WP_167974218.1">
    <property type="nucleotide sequence ID" value="NZ_VSRL01000043.1"/>
</dbReference>
<evidence type="ECO:0000313" key="3">
    <source>
        <dbReference type="EMBL" id="NKE57973.1"/>
    </source>
</evidence>
<keyword evidence="4" id="KW-1185">Reference proteome</keyword>
<dbReference type="Proteomes" id="UP001515943">
    <property type="component" value="Unassembled WGS sequence"/>
</dbReference>
<name>A0ABX1FH85_9PSEU</name>
<reference evidence="3 4" key="1">
    <citation type="submission" date="2019-08" db="EMBL/GenBank/DDBJ databases">
        <title>Lentzea from Indian Himalayas.</title>
        <authorList>
            <person name="Mandal S."/>
            <person name="Mallick Gupta A."/>
            <person name="Maiti P.K."/>
            <person name="Sarkar J."/>
            <person name="Mandal S."/>
        </authorList>
    </citation>
    <scope>NUCLEOTIDE SEQUENCE [LARGE SCALE GENOMIC DNA]</scope>
    <source>
        <strain evidence="3 4">PSKA42</strain>
    </source>
</reference>
<proteinExistence type="inferred from homology"/>